<dbReference type="Gene3D" id="3.30.413.10">
    <property type="entry name" value="Sulfite Reductase Hemoprotein, domain 1"/>
    <property type="match status" value="2"/>
</dbReference>
<protein>
    <recommendedName>
        <fullName evidence="4">assimilatory sulfite reductase (ferredoxin)</fullName>
        <ecNumber evidence="4">1.8.7.1</ecNumber>
    </recommendedName>
</protein>
<feature type="region of interest" description="Disordered" evidence="13">
    <location>
        <begin position="1"/>
        <end position="122"/>
    </location>
</feature>
<feature type="compositionally biased region" description="Polar residues" evidence="13">
    <location>
        <begin position="35"/>
        <end position="47"/>
    </location>
</feature>
<dbReference type="Pfam" id="PF03460">
    <property type="entry name" value="NIR_SIR_ferr"/>
    <property type="match status" value="2"/>
</dbReference>
<name>C4LKR2_CORK4</name>
<dbReference type="AlphaFoldDB" id="C4LKR2"/>
<dbReference type="InterPro" id="IPR006067">
    <property type="entry name" value="NO2/SO3_Rdtase_4Fe4S_dom"/>
</dbReference>
<evidence type="ECO:0000313" key="16">
    <source>
        <dbReference type="EMBL" id="ACR18417.1"/>
    </source>
</evidence>
<feature type="domain" description="Nitrite/sulphite reductase 4Fe-4S" evidence="14">
    <location>
        <begin position="509"/>
        <end position="642"/>
    </location>
</feature>
<sequence>MAPDLIAPRCETPSSQRSPIDPASCHNETKDKAMTTPTRNETAQHEASATGVDDSAQSRTRDATPTREKAASAARSTDSPRAQRASGRTTGGRAAGGCSRPRRKPKPQGQWAVDGHEALNDDEKIKAEDAGVAVAQRVRDIYALQGFDSIPANDLAPRFKWIGLYTQRRQDMDGEQTSIKSNAELQDHYFMMRIRLDGGVVNSEQLTVIGEISRDFARGTADFTDRQNVQLHWIRIEDVPEIWDRLNSVGLSTNFGCGDVPRVILGSPVAGVAADEIIDATPAIEEIKNNRLPKPEYSNLPRKFKTAISGNSRQDVTHEIQDLSFIGVRHPEHGPGFDVWVGGGLSTNPMLAQRLGVFVSLDEVPDVWEGIVSIFRDYGYRRLRNRARLKFLVADWGVEKLRSVLENDYLGHPLRDGVEPPVAPGYRDHIGVHDQQDGLKYVGVKPTVGHTEGRQLIRLAELADKFGSGRIRTTPNKELLFLDVKRGRVPHLLHALDNEGLSAKPSSFRRDIISCTGLEFCKLALVVTKQRAVRLADELEERLGDLDVPLKISLNGCPNSCARTQLADIGLKGQIVTDQDGNRVEGFQVHLGGALGFHPDFGRKLRGHKVTSAGLADYVERLVTKYKADRNKGEQFREWVLRAPDEDLQ</sequence>
<keyword evidence="8" id="KW-0883">Thioether bond</keyword>
<comment type="function">
    <text evidence="2">Catalyzes the reduction of sulfite to sulfide, a step in the biosynthesis of sulfur-containing amino acids and cofactors.</text>
</comment>
<dbReference type="InterPro" id="IPR036136">
    <property type="entry name" value="Nit/Sulf_reduc_fer-like_dom_sf"/>
</dbReference>
<evidence type="ECO:0000256" key="4">
    <source>
        <dbReference type="ARBA" id="ARBA00012353"/>
    </source>
</evidence>
<comment type="similarity">
    <text evidence="3">Belongs to the nitrite and sulfite reductase 4Fe-4S domain family.</text>
</comment>
<dbReference type="FunFam" id="3.30.413.10:FF:000009">
    <property type="entry name" value="Sulfite reductase [ferredoxin]"/>
    <property type="match status" value="1"/>
</dbReference>
<dbReference type="PRINTS" id="PR00397">
    <property type="entry name" value="SIROHAEM"/>
</dbReference>
<dbReference type="InterPro" id="IPR045854">
    <property type="entry name" value="NO2/SO3_Rdtase_4Fe4S_sf"/>
</dbReference>
<keyword evidence="17" id="KW-1185">Reference proteome</keyword>
<keyword evidence="7" id="KW-0479">Metal-binding</keyword>
<dbReference type="InterPro" id="IPR006066">
    <property type="entry name" value="NO2/SO3_Rdtase_FeS/sirohaem_BS"/>
</dbReference>
<accession>C4LKR2</accession>
<dbReference type="STRING" id="645127.ckrop_1693"/>
<comment type="cofactor">
    <cofactor evidence="1">
        <name>[4Fe-4S] cluster</name>
        <dbReference type="ChEBI" id="CHEBI:49883"/>
    </cofactor>
</comment>
<dbReference type="GO" id="GO:0050311">
    <property type="term" value="F:sulfite reductase (ferredoxin) activity"/>
    <property type="evidence" value="ECO:0007669"/>
    <property type="project" value="UniProtKB-EC"/>
</dbReference>
<dbReference type="SUPFAM" id="SSF55124">
    <property type="entry name" value="Nitrite/Sulfite reductase N-terminal domain-like"/>
    <property type="match status" value="2"/>
</dbReference>
<organism evidence="16 17">
    <name type="scientific">Corynebacterium kroppenstedtii (strain DSM 44385 / JCM 11950 / CIP 105744 / CCUG 35717)</name>
    <dbReference type="NCBI Taxonomy" id="645127"/>
    <lineage>
        <taxon>Bacteria</taxon>
        <taxon>Bacillati</taxon>
        <taxon>Actinomycetota</taxon>
        <taxon>Actinomycetes</taxon>
        <taxon>Mycobacteriales</taxon>
        <taxon>Corynebacteriaceae</taxon>
        <taxon>Corynebacterium</taxon>
    </lineage>
</organism>
<keyword evidence="11" id="KW-0411">Iron-sulfur</keyword>
<dbReference type="EMBL" id="CP001620">
    <property type="protein sequence ID" value="ACR18417.1"/>
    <property type="molecule type" value="Genomic_DNA"/>
</dbReference>
<keyword evidence="9" id="KW-0560">Oxidoreductase</keyword>
<dbReference type="PROSITE" id="PS00365">
    <property type="entry name" value="NIR_SIR"/>
    <property type="match status" value="1"/>
</dbReference>
<dbReference type="InterPro" id="IPR051329">
    <property type="entry name" value="NIR_SIR_4Fe-4S"/>
</dbReference>
<dbReference type="eggNOG" id="COG0155">
    <property type="taxonomic scope" value="Bacteria"/>
</dbReference>
<evidence type="ECO:0000256" key="1">
    <source>
        <dbReference type="ARBA" id="ARBA00001966"/>
    </source>
</evidence>
<evidence type="ECO:0000256" key="10">
    <source>
        <dbReference type="ARBA" id="ARBA00023004"/>
    </source>
</evidence>
<feature type="domain" description="Nitrite/Sulfite reductase ferredoxin-like" evidence="15">
    <location>
        <begin position="433"/>
        <end position="497"/>
    </location>
</feature>
<dbReference type="Proteomes" id="UP000001473">
    <property type="component" value="Chromosome"/>
</dbReference>
<dbReference type="PANTHER" id="PTHR32439">
    <property type="entry name" value="FERREDOXIN--NITRITE REDUCTASE, CHLOROPLASTIC"/>
    <property type="match status" value="1"/>
</dbReference>
<dbReference type="Pfam" id="PF01077">
    <property type="entry name" value="NIR_SIR"/>
    <property type="match status" value="2"/>
</dbReference>
<dbReference type="InterPro" id="IPR005117">
    <property type="entry name" value="NiRdtase/SiRdtase_haem-b_fer"/>
</dbReference>
<evidence type="ECO:0000256" key="8">
    <source>
        <dbReference type="ARBA" id="ARBA00022784"/>
    </source>
</evidence>
<dbReference type="GO" id="GO:0020037">
    <property type="term" value="F:heme binding"/>
    <property type="evidence" value="ECO:0007669"/>
    <property type="project" value="InterPro"/>
</dbReference>
<gene>
    <name evidence="16" type="ordered locus">ckrop_1693</name>
</gene>
<evidence type="ECO:0000256" key="5">
    <source>
        <dbReference type="ARBA" id="ARBA00022485"/>
    </source>
</evidence>
<evidence type="ECO:0000256" key="6">
    <source>
        <dbReference type="ARBA" id="ARBA00022617"/>
    </source>
</evidence>
<dbReference type="HOGENOM" id="CLU_015667_2_3_11"/>
<dbReference type="SUPFAM" id="SSF56014">
    <property type="entry name" value="Nitrite and sulphite reductase 4Fe-4S domain-like"/>
    <property type="match status" value="2"/>
</dbReference>
<dbReference type="GO" id="GO:0046872">
    <property type="term" value="F:metal ion binding"/>
    <property type="evidence" value="ECO:0007669"/>
    <property type="project" value="UniProtKB-KW"/>
</dbReference>
<evidence type="ECO:0000256" key="13">
    <source>
        <dbReference type="SAM" id="MobiDB-lite"/>
    </source>
</evidence>
<evidence type="ECO:0000256" key="3">
    <source>
        <dbReference type="ARBA" id="ARBA00010429"/>
    </source>
</evidence>
<dbReference type="Gene3D" id="3.90.480.20">
    <property type="match status" value="1"/>
</dbReference>
<evidence type="ECO:0000256" key="9">
    <source>
        <dbReference type="ARBA" id="ARBA00023002"/>
    </source>
</evidence>
<reference evidence="16 17" key="1">
    <citation type="journal article" date="2008" name="J. Biotechnol.">
        <title>Ultrafast pyrosequencing of Corynebacterium kroppenstedtii DSM44385 revealed insights into the physiology of a lipophilic corynebacterium that lacks mycolic acids.</title>
        <authorList>
            <person name="Tauch A."/>
            <person name="Schneider J."/>
            <person name="Szczepanowski R."/>
            <person name="Tilker A."/>
            <person name="Viehoever P."/>
            <person name="Gartemann K.-H."/>
            <person name="Arnold W."/>
            <person name="Blom J."/>
            <person name="Brinkrolf K."/>
            <person name="Brune I."/>
            <person name="Goetker S."/>
            <person name="Weisshaar B."/>
            <person name="Goesmann A."/>
            <person name="Droege M."/>
            <person name="Puehler A."/>
        </authorList>
    </citation>
    <scope>NUCLEOTIDE SEQUENCE [LARGE SCALE GENOMIC DNA]</scope>
    <source>
        <strain evidence="17">DSM 44385 / JCM 11950 / CIP 105744 / CCUG 35717</strain>
    </source>
</reference>
<comment type="catalytic activity">
    <reaction evidence="12">
        <text>hydrogen sulfide + 6 oxidized [2Fe-2S]-[ferredoxin] + 3 H2O = sulfite + 6 reduced [2Fe-2S]-[ferredoxin] + 7 H(+)</text>
        <dbReference type="Rhea" id="RHEA:23132"/>
        <dbReference type="Rhea" id="RHEA-COMP:10000"/>
        <dbReference type="Rhea" id="RHEA-COMP:10001"/>
        <dbReference type="ChEBI" id="CHEBI:15377"/>
        <dbReference type="ChEBI" id="CHEBI:15378"/>
        <dbReference type="ChEBI" id="CHEBI:17359"/>
        <dbReference type="ChEBI" id="CHEBI:29919"/>
        <dbReference type="ChEBI" id="CHEBI:33737"/>
        <dbReference type="ChEBI" id="CHEBI:33738"/>
        <dbReference type="EC" id="1.8.7.1"/>
    </reaction>
</comment>
<dbReference type="EC" id="1.8.7.1" evidence="4"/>
<keyword evidence="6" id="KW-0349">Heme</keyword>
<keyword evidence="5" id="KW-0004">4Fe-4S</keyword>
<dbReference type="KEGG" id="ckp:ckrop_1693"/>
<evidence type="ECO:0000313" key="17">
    <source>
        <dbReference type="Proteomes" id="UP000001473"/>
    </source>
</evidence>
<proteinExistence type="inferred from homology"/>
<evidence type="ECO:0000256" key="2">
    <source>
        <dbReference type="ARBA" id="ARBA00003247"/>
    </source>
</evidence>
<keyword evidence="10" id="KW-0408">Iron</keyword>
<dbReference type="PANTHER" id="PTHR32439:SF0">
    <property type="entry name" value="FERREDOXIN--NITRITE REDUCTASE, CHLOROPLASTIC"/>
    <property type="match status" value="1"/>
</dbReference>
<evidence type="ECO:0000256" key="12">
    <source>
        <dbReference type="ARBA" id="ARBA00049518"/>
    </source>
</evidence>
<feature type="domain" description="Nitrite/sulphite reductase 4Fe-4S" evidence="14">
    <location>
        <begin position="258"/>
        <end position="413"/>
    </location>
</feature>
<evidence type="ECO:0000259" key="14">
    <source>
        <dbReference type="Pfam" id="PF01077"/>
    </source>
</evidence>
<evidence type="ECO:0000256" key="7">
    <source>
        <dbReference type="ARBA" id="ARBA00022723"/>
    </source>
</evidence>
<feature type="domain" description="Nitrite/Sulfite reductase ferredoxin-like" evidence="15">
    <location>
        <begin position="187"/>
        <end position="248"/>
    </location>
</feature>
<evidence type="ECO:0000259" key="15">
    <source>
        <dbReference type="Pfam" id="PF03460"/>
    </source>
</evidence>
<evidence type="ECO:0000256" key="11">
    <source>
        <dbReference type="ARBA" id="ARBA00023014"/>
    </source>
</evidence>
<dbReference type="GO" id="GO:0051539">
    <property type="term" value="F:4 iron, 4 sulfur cluster binding"/>
    <property type="evidence" value="ECO:0007669"/>
    <property type="project" value="UniProtKB-KW"/>
</dbReference>
<feature type="compositionally biased region" description="Basic and acidic residues" evidence="13">
    <location>
        <begin position="59"/>
        <end position="70"/>
    </location>
</feature>